<dbReference type="InterPro" id="IPR001789">
    <property type="entry name" value="Sig_transdc_resp-reg_receiver"/>
</dbReference>
<comment type="catalytic activity">
    <reaction evidence="1">
        <text>ATP + protein L-histidine = ADP + protein N-phospho-L-histidine.</text>
        <dbReference type="EC" id="2.7.13.3"/>
    </reaction>
</comment>
<evidence type="ECO:0000313" key="9">
    <source>
        <dbReference type="Proteomes" id="UP000646365"/>
    </source>
</evidence>
<dbReference type="Gene3D" id="3.40.50.2300">
    <property type="match status" value="2"/>
</dbReference>
<dbReference type="PROSITE" id="PS50109">
    <property type="entry name" value="HIS_KIN"/>
    <property type="match status" value="1"/>
</dbReference>
<feature type="domain" description="Response regulatory" evidence="7">
    <location>
        <begin position="6"/>
        <end position="122"/>
    </location>
</feature>
<keyword evidence="4" id="KW-0902">Two-component regulatory system</keyword>
<evidence type="ECO:0000256" key="1">
    <source>
        <dbReference type="ARBA" id="ARBA00000085"/>
    </source>
</evidence>
<dbReference type="GO" id="GO:0000155">
    <property type="term" value="F:phosphorelay sensor kinase activity"/>
    <property type="evidence" value="ECO:0007669"/>
    <property type="project" value="InterPro"/>
</dbReference>
<name>A0A8J2YRZ2_9PROT</name>
<feature type="domain" description="Histidine kinase" evidence="6">
    <location>
        <begin position="153"/>
        <end position="375"/>
    </location>
</feature>
<dbReference type="InterPro" id="IPR004358">
    <property type="entry name" value="Sig_transdc_His_kin-like_C"/>
</dbReference>
<dbReference type="PANTHER" id="PTHR45339">
    <property type="entry name" value="HYBRID SIGNAL TRANSDUCTION HISTIDINE KINASE J"/>
    <property type="match status" value="1"/>
</dbReference>
<dbReference type="CDD" id="cd00156">
    <property type="entry name" value="REC"/>
    <property type="match status" value="1"/>
</dbReference>
<reference evidence="8" key="2">
    <citation type="submission" date="2020-09" db="EMBL/GenBank/DDBJ databases">
        <authorList>
            <person name="Sun Q."/>
            <person name="Zhou Y."/>
        </authorList>
    </citation>
    <scope>NUCLEOTIDE SEQUENCE</scope>
    <source>
        <strain evidence="8">CGMCC 1.15725</strain>
    </source>
</reference>
<sequence length="515" mass="56048">MTIGLNVLIIDDSFDDAELICRELRRGGYEPSFFRVDTAEDLTAALDRQGWDIILADYTMPRFSGLDALALVRSRDDDVPFIFVSDTIGEDTAVAAMTGGAQDYLAKRNLKRLIPAVGRELQETRVRRDRAQAVIERRAAEAANEAKSRFLATLTHELRTPLTGIIGFAELMLRKDFDPAELKRFLELQRDAARALLALVNDILDFSKIEAGKLDLEIVPFDLHAAISGCEALAAYAANAKDLELRVVIDEAVPRHVLGDSTRLRQVILNLLNNAVKFTNTGSIALAVDAANAPTDAHRIHFSVTDTGIGIPADRLGRLFQEFSQVDDSTSRRFGGSGLGLAICRRLIELMDGEIGVHSTEGRGSEFWFELPLTAVEKPDEAMAAPVVAARPQRILLAEDTKATQVLVTAVLETAGHQIKLAEDGAAAARAATAGAFDLIIMDLQMPVMDGLEATRLIRAAEAGRRRVPIIALTANATSRELERCREAGMDVFLTKPIDLDLLLATITRLGGASS</sequence>
<dbReference type="Pfam" id="PF02518">
    <property type="entry name" value="HATPase_c"/>
    <property type="match status" value="1"/>
</dbReference>
<dbReference type="Gene3D" id="1.10.287.130">
    <property type="match status" value="1"/>
</dbReference>
<dbReference type="EC" id="2.7.13.3" evidence="2"/>
<feature type="modified residue" description="4-aspartylphosphate" evidence="5">
    <location>
        <position position="443"/>
    </location>
</feature>
<dbReference type="SMART" id="SM00387">
    <property type="entry name" value="HATPase_c"/>
    <property type="match status" value="1"/>
</dbReference>
<evidence type="ECO:0000259" key="6">
    <source>
        <dbReference type="PROSITE" id="PS50109"/>
    </source>
</evidence>
<dbReference type="InterPro" id="IPR003661">
    <property type="entry name" value="HisK_dim/P_dom"/>
</dbReference>
<reference evidence="8" key="1">
    <citation type="journal article" date="2014" name="Int. J. Syst. Evol. Microbiol.">
        <title>Complete genome sequence of Corynebacterium casei LMG S-19264T (=DSM 44701T), isolated from a smear-ripened cheese.</title>
        <authorList>
            <consortium name="US DOE Joint Genome Institute (JGI-PGF)"/>
            <person name="Walter F."/>
            <person name="Albersmeier A."/>
            <person name="Kalinowski J."/>
            <person name="Ruckert C."/>
        </authorList>
    </citation>
    <scope>NUCLEOTIDE SEQUENCE</scope>
    <source>
        <strain evidence="8">CGMCC 1.15725</strain>
    </source>
</reference>
<evidence type="ECO:0000313" key="8">
    <source>
        <dbReference type="EMBL" id="GGF13158.1"/>
    </source>
</evidence>
<protein>
    <recommendedName>
        <fullName evidence="2">histidine kinase</fullName>
        <ecNumber evidence="2">2.7.13.3</ecNumber>
    </recommendedName>
</protein>
<evidence type="ECO:0000259" key="7">
    <source>
        <dbReference type="PROSITE" id="PS50110"/>
    </source>
</evidence>
<dbReference type="SUPFAM" id="SSF52172">
    <property type="entry name" value="CheY-like"/>
    <property type="match status" value="2"/>
</dbReference>
<dbReference type="Gene3D" id="3.30.565.10">
    <property type="entry name" value="Histidine kinase-like ATPase, C-terminal domain"/>
    <property type="match status" value="1"/>
</dbReference>
<feature type="modified residue" description="4-aspartylphosphate" evidence="5">
    <location>
        <position position="57"/>
    </location>
</feature>
<dbReference type="PRINTS" id="PR00344">
    <property type="entry name" value="BCTRLSENSOR"/>
</dbReference>
<proteinExistence type="predicted"/>
<dbReference type="InterPro" id="IPR005467">
    <property type="entry name" value="His_kinase_dom"/>
</dbReference>
<dbReference type="AlphaFoldDB" id="A0A8J2YRZ2"/>
<dbReference type="SMART" id="SM00388">
    <property type="entry name" value="HisKA"/>
    <property type="match status" value="1"/>
</dbReference>
<evidence type="ECO:0000256" key="2">
    <source>
        <dbReference type="ARBA" id="ARBA00012438"/>
    </source>
</evidence>
<evidence type="ECO:0000256" key="5">
    <source>
        <dbReference type="PROSITE-ProRule" id="PRU00169"/>
    </source>
</evidence>
<dbReference type="SUPFAM" id="SSF55874">
    <property type="entry name" value="ATPase domain of HSP90 chaperone/DNA topoisomerase II/histidine kinase"/>
    <property type="match status" value="1"/>
</dbReference>
<evidence type="ECO:0000256" key="3">
    <source>
        <dbReference type="ARBA" id="ARBA00022553"/>
    </source>
</evidence>
<gene>
    <name evidence="8" type="ORF">GCM10011611_18580</name>
</gene>
<dbReference type="InterPro" id="IPR011006">
    <property type="entry name" value="CheY-like_superfamily"/>
</dbReference>
<keyword evidence="9" id="KW-1185">Reference proteome</keyword>
<dbReference type="RefSeq" id="WP_189044885.1">
    <property type="nucleotide sequence ID" value="NZ_BMJQ01000004.1"/>
</dbReference>
<comment type="caution">
    <text evidence="8">The sequence shown here is derived from an EMBL/GenBank/DDBJ whole genome shotgun (WGS) entry which is preliminary data.</text>
</comment>
<dbReference type="CDD" id="cd16922">
    <property type="entry name" value="HATPase_EvgS-ArcB-TorS-like"/>
    <property type="match status" value="1"/>
</dbReference>
<dbReference type="CDD" id="cd17546">
    <property type="entry name" value="REC_hyHK_CKI1_RcsC-like"/>
    <property type="match status" value="1"/>
</dbReference>
<dbReference type="Proteomes" id="UP000646365">
    <property type="component" value="Unassembled WGS sequence"/>
</dbReference>
<organism evidence="8 9">
    <name type="scientific">Aliidongia dinghuensis</name>
    <dbReference type="NCBI Taxonomy" id="1867774"/>
    <lineage>
        <taxon>Bacteria</taxon>
        <taxon>Pseudomonadati</taxon>
        <taxon>Pseudomonadota</taxon>
        <taxon>Alphaproteobacteria</taxon>
        <taxon>Rhodospirillales</taxon>
        <taxon>Dongiaceae</taxon>
        <taxon>Aliidongia</taxon>
    </lineage>
</organism>
<accession>A0A8J2YRZ2</accession>
<dbReference type="InterPro" id="IPR036097">
    <property type="entry name" value="HisK_dim/P_sf"/>
</dbReference>
<dbReference type="FunFam" id="3.30.565.10:FF:000010">
    <property type="entry name" value="Sensor histidine kinase RcsC"/>
    <property type="match status" value="1"/>
</dbReference>
<evidence type="ECO:0000256" key="4">
    <source>
        <dbReference type="ARBA" id="ARBA00023012"/>
    </source>
</evidence>
<dbReference type="Pfam" id="PF00512">
    <property type="entry name" value="HisKA"/>
    <property type="match status" value="1"/>
</dbReference>
<dbReference type="PANTHER" id="PTHR45339:SF1">
    <property type="entry name" value="HYBRID SIGNAL TRANSDUCTION HISTIDINE KINASE J"/>
    <property type="match status" value="1"/>
</dbReference>
<keyword evidence="3 5" id="KW-0597">Phosphoprotein</keyword>
<dbReference type="PROSITE" id="PS50110">
    <property type="entry name" value="RESPONSE_REGULATORY"/>
    <property type="match status" value="2"/>
</dbReference>
<dbReference type="EMBL" id="BMJQ01000004">
    <property type="protein sequence ID" value="GGF13158.1"/>
    <property type="molecule type" value="Genomic_DNA"/>
</dbReference>
<dbReference type="CDD" id="cd00082">
    <property type="entry name" value="HisKA"/>
    <property type="match status" value="1"/>
</dbReference>
<dbReference type="InterPro" id="IPR036890">
    <property type="entry name" value="HATPase_C_sf"/>
</dbReference>
<dbReference type="SMART" id="SM00448">
    <property type="entry name" value="REC"/>
    <property type="match status" value="2"/>
</dbReference>
<dbReference type="SUPFAM" id="SSF47384">
    <property type="entry name" value="Homodimeric domain of signal transducing histidine kinase"/>
    <property type="match status" value="1"/>
</dbReference>
<dbReference type="Pfam" id="PF00072">
    <property type="entry name" value="Response_reg"/>
    <property type="match status" value="2"/>
</dbReference>
<feature type="domain" description="Response regulatory" evidence="7">
    <location>
        <begin position="394"/>
        <end position="511"/>
    </location>
</feature>
<dbReference type="InterPro" id="IPR003594">
    <property type="entry name" value="HATPase_dom"/>
</dbReference>